<protein>
    <submittedName>
        <fullName evidence="1">Uncharacterized protein</fullName>
    </submittedName>
</protein>
<accession>A0A1W7CTA0</accession>
<reference evidence="1 2" key="1">
    <citation type="submission" date="2017-05" db="EMBL/GenBank/DDBJ databases">
        <title>Complete genome sequence of Streptomyces sp. SCSIO 03032 revealed the diverse biosynthetic pathways for its bioactive secondary metabolites.</title>
        <authorList>
            <person name="Ma L."/>
            <person name="Zhu Y."/>
            <person name="Zhang W."/>
            <person name="Zhang G."/>
            <person name="Tian X."/>
            <person name="Zhang S."/>
            <person name="Zhang C."/>
        </authorList>
    </citation>
    <scope>NUCLEOTIDE SEQUENCE [LARGE SCALE GENOMIC DNA]</scope>
    <source>
        <strain evidence="1 2">SCSIO 03032</strain>
    </source>
</reference>
<dbReference type="KEGG" id="smao:CAG99_01105"/>
<evidence type="ECO:0000313" key="1">
    <source>
        <dbReference type="EMBL" id="ARQ67610.1"/>
    </source>
</evidence>
<name>A0A1W7CTA0_9ACTN</name>
<evidence type="ECO:0000313" key="2">
    <source>
        <dbReference type="Proteomes" id="UP000194218"/>
    </source>
</evidence>
<organism evidence="1 2">
    <name type="scientific">Streptomyces marincola</name>
    <dbReference type="NCBI Taxonomy" id="2878388"/>
    <lineage>
        <taxon>Bacteria</taxon>
        <taxon>Bacillati</taxon>
        <taxon>Actinomycetota</taxon>
        <taxon>Actinomycetes</taxon>
        <taxon>Kitasatosporales</taxon>
        <taxon>Streptomycetaceae</taxon>
        <taxon>Streptomyces</taxon>
    </lineage>
</organism>
<dbReference type="Proteomes" id="UP000194218">
    <property type="component" value="Chromosome"/>
</dbReference>
<dbReference type="EMBL" id="CP021121">
    <property type="protein sequence ID" value="ARQ67610.1"/>
    <property type="molecule type" value="Genomic_DNA"/>
</dbReference>
<dbReference type="AlphaFoldDB" id="A0A1W7CTA0"/>
<keyword evidence="2" id="KW-1185">Reference proteome</keyword>
<sequence>MTMGQSLRYVRRGVQGVVRQNFDWDIITDRSVVHITAGEVAFGTTEATPVTPGQNSYYHLGAAPVWVSNVSPHRNEFSGQAGGVEYLLHVDWTSPLDVAVTITVEDAVPVEIQGY</sequence>
<gene>
    <name evidence="1" type="ORF">CAG99_01105</name>
</gene>
<proteinExistence type="predicted"/>